<feature type="compositionally biased region" description="Basic and acidic residues" evidence="1">
    <location>
        <begin position="190"/>
        <end position="199"/>
    </location>
</feature>
<proteinExistence type="predicted"/>
<protein>
    <recommendedName>
        <fullName evidence="4">Mu-like prophage major head subunit gpT</fullName>
    </recommendedName>
</protein>
<dbReference type="Proteomes" id="UP000435649">
    <property type="component" value="Unassembled WGS sequence"/>
</dbReference>
<gene>
    <name evidence="2" type="ORF">FYJ85_21575</name>
</gene>
<evidence type="ECO:0000313" key="2">
    <source>
        <dbReference type="EMBL" id="MST99623.1"/>
    </source>
</evidence>
<dbReference type="AlphaFoldDB" id="A0A844G8V2"/>
<feature type="compositionally biased region" description="Polar residues" evidence="1">
    <location>
        <begin position="171"/>
        <end position="183"/>
    </location>
</feature>
<dbReference type="Pfam" id="PF25209">
    <property type="entry name" value="Phage_capsid_4"/>
    <property type="match status" value="1"/>
</dbReference>
<sequence length="695" mass="74581">MSEFTLIEASNGAKPKVVGVAYSGGKMNLPGWQHPVVVDLAGMEIPESVPLLTNHENKTDSRIGLISAAVRNNVLEITGEIVSDSKDAADIIAQGKAGADWQLSIGADVKECELVKGSREVNGQEVEGPFYHIKKSTLREVSVVAVGADAHTNMKVNAKFNLVNQEGEAMNNKSETKSVSAVSAPNDAVPPEKKPEPEQKPGNLANKPGNPANKPGEPEKKPDNAEKKPGQAAAEATPPAIQASAGDVAATAREAAQNAVKAERERISAIQAICDGEFPEIEREAIAGGWTPEVVTKKVLETIRAERPAANVNISVKTAPEGGELRKTIEAAMCLRVGVSADQLEKSYGAQTVEAGMAEMDMPLKQLLIECMKLDGIPYSRGFDNETIRAAFSSVSLPGILSNVANKKLLQSYEAQPIIAMKLCSTGDLNDFKENDRFRLTDVGDLLPIAADGEIKDGGLIEESAKNQLDTYGKKFCLTRKMIINDDLGAFMKVPTAMGNRAARLIDQLFFSRLLSNPAQADGKALFSTNHKNLLSGASSALSSDSLKKAIQLFLDQVDADGQPISVEPKYLLVPTALKHLAIELTQGATLIMSGTDNAVRPALNVLSDENLQVISSPYLGNSAYEGSSQTGWYLFGDPKTVDTWEIGFLKGKRTPTVERGETDFNTLGLWFRVYFDLGVREQDHRGMVKANGAA</sequence>
<reference evidence="2 3" key="1">
    <citation type="submission" date="2019-08" db="EMBL/GenBank/DDBJ databases">
        <title>In-depth cultivation of the pig gut microbiome towards novel bacterial diversity and tailored functional studies.</title>
        <authorList>
            <person name="Wylensek D."/>
            <person name="Hitch T.C.A."/>
            <person name="Clavel T."/>
        </authorList>
    </citation>
    <scope>NUCLEOTIDE SEQUENCE [LARGE SCALE GENOMIC DNA]</scope>
    <source>
        <strain evidence="2 3">BBE-744-WT-12</strain>
    </source>
</reference>
<feature type="compositionally biased region" description="Low complexity" evidence="1">
    <location>
        <begin position="231"/>
        <end position="245"/>
    </location>
</feature>
<evidence type="ECO:0000313" key="3">
    <source>
        <dbReference type="Proteomes" id="UP000435649"/>
    </source>
</evidence>
<name>A0A844G8V2_9BACT</name>
<feature type="region of interest" description="Disordered" evidence="1">
    <location>
        <begin position="169"/>
        <end position="246"/>
    </location>
</feature>
<dbReference type="EMBL" id="VUNS01000043">
    <property type="protein sequence ID" value="MST99623.1"/>
    <property type="molecule type" value="Genomic_DNA"/>
</dbReference>
<feature type="compositionally biased region" description="Basic and acidic residues" evidence="1">
    <location>
        <begin position="216"/>
        <end position="229"/>
    </location>
</feature>
<keyword evidence="3" id="KW-1185">Reference proteome</keyword>
<accession>A0A844G8V2</accession>
<organism evidence="2 3">
    <name type="scientific">Victivallis lenta</name>
    <dbReference type="NCBI Taxonomy" id="2606640"/>
    <lineage>
        <taxon>Bacteria</taxon>
        <taxon>Pseudomonadati</taxon>
        <taxon>Lentisphaerota</taxon>
        <taxon>Lentisphaeria</taxon>
        <taxon>Victivallales</taxon>
        <taxon>Victivallaceae</taxon>
        <taxon>Victivallis</taxon>
    </lineage>
</organism>
<evidence type="ECO:0000256" key="1">
    <source>
        <dbReference type="SAM" id="MobiDB-lite"/>
    </source>
</evidence>
<comment type="caution">
    <text evidence="2">The sequence shown here is derived from an EMBL/GenBank/DDBJ whole genome shotgun (WGS) entry which is preliminary data.</text>
</comment>
<evidence type="ECO:0008006" key="4">
    <source>
        <dbReference type="Google" id="ProtNLM"/>
    </source>
</evidence>
<dbReference type="RefSeq" id="WP_154420794.1">
    <property type="nucleotide sequence ID" value="NZ_VUNS01000043.1"/>
</dbReference>